<evidence type="ECO:0000313" key="2">
    <source>
        <dbReference type="EMBL" id="MDC2961504.1"/>
    </source>
</evidence>
<evidence type="ECO:0000313" key="3">
    <source>
        <dbReference type="Proteomes" id="UP001221328"/>
    </source>
</evidence>
<organism evidence="2 3">
    <name type="scientific">Streptomyces gilvifuscus</name>
    <dbReference type="NCBI Taxonomy" id="1550617"/>
    <lineage>
        <taxon>Bacteria</taxon>
        <taxon>Bacillati</taxon>
        <taxon>Actinomycetota</taxon>
        <taxon>Actinomycetes</taxon>
        <taxon>Kitasatosporales</taxon>
        <taxon>Streptomycetaceae</taxon>
        <taxon>Streptomyces</taxon>
    </lineage>
</organism>
<name>A0ABT5G9S4_9ACTN</name>
<gene>
    <name evidence="2" type="ORF">PO587_44520</name>
</gene>
<keyword evidence="1" id="KW-0732">Signal</keyword>
<sequence>MTRTRAFASALFTAAALLGAGVAPASAQTSAAATSCYGGAKTLTYHYQAAAKEYGTYTTSSRCNDINLRLITDEPGVFLDACVVFVDHTTKCNNGDAYTTHGTEWGTVATDVKDGTHFVLRIHAYDTDAQNVTFQIAY</sequence>
<evidence type="ECO:0000256" key="1">
    <source>
        <dbReference type="SAM" id="SignalP"/>
    </source>
</evidence>
<dbReference type="RefSeq" id="WP_200701095.1">
    <property type="nucleotide sequence ID" value="NZ_JAQOSK010000041.1"/>
</dbReference>
<feature type="signal peptide" evidence="1">
    <location>
        <begin position="1"/>
        <end position="27"/>
    </location>
</feature>
<comment type="caution">
    <text evidence="2">The sequence shown here is derived from an EMBL/GenBank/DDBJ whole genome shotgun (WGS) entry which is preliminary data.</text>
</comment>
<dbReference type="Proteomes" id="UP001221328">
    <property type="component" value="Unassembled WGS sequence"/>
</dbReference>
<keyword evidence="3" id="KW-1185">Reference proteome</keyword>
<accession>A0ABT5G9S4</accession>
<proteinExistence type="predicted"/>
<feature type="chain" id="PRO_5046193145" description="Secreted protein" evidence="1">
    <location>
        <begin position="28"/>
        <end position="138"/>
    </location>
</feature>
<evidence type="ECO:0008006" key="4">
    <source>
        <dbReference type="Google" id="ProtNLM"/>
    </source>
</evidence>
<dbReference type="EMBL" id="JAQOSK010000041">
    <property type="protein sequence ID" value="MDC2961504.1"/>
    <property type="molecule type" value="Genomic_DNA"/>
</dbReference>
<reference evidence="2 3" key="1">
    <citation type="journal article" date="2015" name="Int. J. Syst. Evol. Microbiol.">
        <title>Streptomyces gilvifuscus sp. nov., an actinomycete that produces antibacterial compounds isolated from soil.</title>
        <authorList>
            <person name="Nguyen T.M."/>
            <person name="Kim J."/>
        </authorList>
    </citation>
    <scope>NUCLEOTIDE SEQUENCE [LARGE SCALE GENOMIC DNA]</scope>
    <source>
        <strain evidence="2 3">T113</strain>
    </source>
</reference>
<protein>
    <recommendedName>
        <fullName evidence="4">Secreted protein</fullName>
    </recommendedName>
</protein>